<dbReference type="SUPFAM" id="SSF50129">
    <property type="entry name" value="GroES-like"/>
    <property type="match status" value="1"/>
</dbReference>
<dbReference type="PANTHER" id="PTHR43401:SF2">
    <property type="entry name" value="L-THREONINE 3-DEHYDROGENASE"/>
    <property type="match status" value="1"/>
</dbReference>
<dbReference type="Pfam" id="PF00107">
    <property type="entry name" value="ADH_zinc_N"/>
    <property type="match status" value="1"/>
</dbReference>
<evidence type="ECO:0000256" key="2">
    <source>
        <dbReference type="ARBA" id="ARBA00022833"/>
    </source>
</evidence>
<dbReference type="InterPro" id="IPR013154">
    <property type="entry name" value="ADH-like_N"/>
</dbReference>
<dbReference type="Pfam" id="PF08240">
    <property type="entry name" value="ADH_N"/>
    <property type="match status" value="1"/>
</dbReference>
<dbReference type="SUPFAM" id="SSF51735">
    <property type="entry name" value="NAD(P)-binding Rossmann-fold domains"/>
    <property type="match status" value="1"/>
</dbReference>
<evidence type="ECO:0000256" key="1">
    <source>
        <dbReference type="ARBA" id="ARBA00022723"/>
    </source>
</evidence>
<dbReference type="GO" id="GO:0016491">
    <property type="term" value="F:oxidoreductase activity"/>
    <property type="evidence" value="ECO:0007669"/>
    <property type="project" value="UniProtKB-KW"/>
</dbReference>
<keyword evidence="3" id="KW-0560">Oxidoreductase</keyword>
<comment type="similarity">
    <text evidence="4">Belongs to the zinc-containing alcohol dehydrogenase family.</text>
</comment>
<dbReference type="Proteomes" id="UP000321558">
    <property type="component" value="Unassembled WGS sequence"/>
</dbReference>
<dbReference type="InterPro" id="IPR002328">
    <property type="entry name" value="ADH_Zn_CS"/>
</dbReference>
<organism evidence="6 7">
    <name type="scientific">Oceanobacillus sojae</name>
    <dbReference type="NCBI Taxonomy" id="582851"/>
    <lineage>
        <taxon>Bacteria</taxon>
        <taxon>Bacillati</taxon>
        <taxon>Bacillota</taxon>
        <taxon>Bacilli</taxon>
        <taxon>Bacillales</taxon>
        <taxon>Bacillaceae</taxon>
        <taxon>Oceanobacillus</taxon>
    </lineage>
</organism>
<sequence length="345" mass="37870">MQKSVYYDKNHFEMQPIGNLDINSDEVLIKMKVCGLCGTDIHKAVDKTVEPPITLGHEIAGEVIAAGDDVMDFNVGDRVFVAHHVPCFTCTYCKRGHYSLCPQFKMTNVDPGGFSEYIRVPALHVKHTMGKLPDELSDEAGAMVEPLACCLHGFEQISINPGDQVLILGAGQIGCLQIQLANHFLAEQVIVSDVNPYRLEKAKEVGATHVIRADEEAVQEQVNRLTDGHGADIVIISAGISFLLEQAMHCVARGGTVLVFAPFTKNDIPIPAYRFFEDEISIVGAYSSTPYNYTPALELLKKGVIDVDKMVTHRFPLSKLNEAITLAHDTTKEVLKVLIVPDGSR</sequence>
<dbReference type="PROSITE" id="PS00059">
    <property type="entry name" value="ADH_ZINC"/>
    <property type="match status" value="1"/>
</dbReference>
<evidence type="ECO:0000256" key="4">
    <source>
        <dbReference type="RuleBase" id="RU361277"/>
    </source>
</evidence>
<dbReference type="InterPro" id="IPR013149">
    <property type="entry name" value="ADH-like_C"/>
</dbReference>
<dbReference type="RefSeq" id="WP_147208401.1">
    <property type="nucleotide sequence ID" value="NZ_BJYM01000002.1"/>
</dbReference>
<dbReference type="SMART" id="SM00829">
    <property type="entry name" value="PKS_ER"/>
    <property type="match status" value="1"/>
</dbReference>
<dbReference type="InterPro" id="IPR036291">
    <property type="entry name" value="NAD(P)-bd_dom_sf"/>
</dbReference>
<proteinExistence type="inferred from homology"/>
<protein>
    <submittedName>
        <fullName evidence="6">Sorbitol dehydrogenase</fullName>
    </submittedName>
</protein>
<keyword evidence="2 4" id="KW-0862">Zinc</keyword>
<dbReference type="Gene3D" id="3.90.180.10">
    <property type="entry name" value="Medium-chain alcohol dehydrogenases, catalytic domain"/>
    <property type="match status" value="1"/>
</dbReference>
<comment type="cofactor">
    <cofactor evidence="4">
        <name>Zn(2+)</name>
        <dbReference type="ChEBI" id="CHEBI:29105"/>
    </cofactor>
</comment>
<reference evidence="6 7" key="1">
    <citation type="submission" date="2019-07" db="EMBL/GenBank/DDBJ databases">
        <title>Whole genome shotgun sequence of Oceanobacillus sojae NBRC 105379.</title>
        <authorList>
            <person name="Hosoyama A."/>
            <person name="Uohara A."/>
            <person name="Ohji S."/>
            <person name="Ichikawa N."/>
        </authorList>
    </citation>
    <scope>NUCLEOTIDE SEQUENCE [LARGE SCALE GENOMIC DNA]</scope>
    <source>
        <strain evidence="6 7">NBRC 105379</strain>
    </source>
</reference>
<accession>A0A511ZEE7</accession>
<gene>
    <name evidence="6" type="ORF">OSO01_05580</name>
</gene>
<evidence type="ECO:0000259" key="5">
    <source>
        <dbReference type="SMART" id="SM00829"/>
    </source>
</evidence>
<dbReference type="AlphaFoldDB" id="A0A511ZEE7"/>
<evidence type="ECO:0000313" key="7">
    <source>
        <dbReference type="Proteomes" id="UP000321558"/>
    </source>
</evidence>
<name>A0A511ZEE7_9BACI</name>
<dbReference type="GO" id="GO:0008270">
    <property type="term" value="F:zinc ion binding"/>
    <property type="evidence" value="ECO:0007669"/>
    <property type="project" value="InterPro"/>
</dbReference>
<dbReference type="EMBL" id="BJYM01000002">
    <property type="protein sequence ID" value="GEN85819.1"/>
    <property type="molecule type" value="Genomic_DNA"/>
</dbReference>
<dbReference type="InterPro" id="IPR020843">
    <property type="entry name" value="ER"/>
</dbReference>
<dbReference type="InterPro" id="IPR050129">
    <property type="entry name" value="Zn_alcohol_dh"/>
</dbReference>
<dbReference type="Gene3D" id="3.40.50.720">
    <property type="entry name" value="NAD(P)-binding Rossmann-like Domain"/>
    <property type="match status" value="1"/>
</dbReference>
<comment type="caution">
    <text evidence="6">The sequence shown here is derived from an EMBL/GenBank/DDBJ whole genome shotgun (WGS) entry which is preliminary data.</text>
</comment>
<dbReference type="InterPro" id="IPR011032">
    <property type="entry name" value="GroES-like_sf"/>
</dbReference>
<keyword evidence="1 4" id="KW-0479">Metal-binding</keyword>
<keyword evidence="7" id="KW-1185">Reference proteome</keyword>
<dbReference type="PANTHER" id="PTHR43401">
    <property type="entry name" value="L-THREONINE 3-DEHYDROGENASE"/>
    <property type="match status" value="1"/>
</dbReference>
<evidence type="ECO:0000313" key="6">
    <source>
        <dbReference type="EMBL" id="GEN85819.1"/>
    </source>
</evidence>
<dbReference type="OrthoDB" id="9792162at2"/>
<feature type="domain" description="Enoyl reductase (ER)" evidence="5">
    <location>
        <begin position="9"/>
        <end position="335"/>
    </location>
</feature>
<evidence type="ECO:0000256" key="3">
    <source>
        <dbReference type="ARBA" id="ARBA00023002"/>
    </source>
</evidence>